<dbReference type="EMBL" id="PIUM01000030">
    <property type="protein sequence ID" value="PKU22564.1"/>
    <property type="molecule type" value="Genomic_DNA"/>
</dbReference>
<comment type="catalytic activity">
    <reaction evidence="2 8">
        <text>Release of an N-terminal amino acid, preferentially leucine, but not glutamic or aspartic acids.</text>
        <dbReference type="EC" id="3.4.11.10"/>
    </reaction>
</comment>
<keyword evidence="5 8" id="KW-0645">Protease</keyword>
<evidence type="ECO:0000256" key="4">
    <source>
        <dbReference type="ARBA" id="ARBA00022438"/>
    </source>
</evidence>
<feature type="active site" evidence="8">
    <location>
        <position position="349"/>
    </location>
</feature>
<dbReference type="InterPro" id="IPR008283">
    <property type="entry name" value="Peptidase_M17_N"/>
</dbReference>
<evidence type="ECO:0000259" key="9">
    <source>
        <dbReference type="PROSITE" id="PS00631"/>
    </source>
</evidence>
<evidence type="ECO:0000313" key="11">
    <source>
        <dbReference type="Proteomes" id="UP000233293"/>
    </source>
</evidence>
<evidence type="ECO:0000256" key="8">
    <source>
        <dbReference type="HAMAP-Rule" id="MF_00181"/>
    </source>
</evidence>
<organism evidence="10 11">
    <name type="scientific">Telmatospirillum siberiense</name>
    <dbReference type="NCBI Taxonomy" id="382514"/>
    <lineage>
        <taxon>Bacteria</taxon>
        <taxon>Pseudomonadati</taxon>
        <taxon>Pseudomonadota</taxon>
        <taxon>Alphaproteobacteria</taxon>
        <taxon>Rhodospirillales</taxon>
        <taxon>Rhodospirillaceae</taxon>
        <taxon>Telmatospirillum</taxon>
    </lineage>
</organism>
<dbReference type="GO" id="GO:0070006">
    <property type="term" value="F:metalloaminopeptidase activity"/>
    <property type="evidence" value="ECO:0007669"/>
    <property type="project" value="InterPro"/>
</dbReference>
<dbReference type="GO" id="GO:0005737">
    <property type="term" value="C:cytoplasm"/>
    <property type="evidence" value="ECO:0007669"/>
    <property type="project" value="UniProtKB-SubCell"/>
</dbReference>
<dbReference type="InterPro" id="IPR043472">
    <property type="entry name" value="Macro_dom-like"/>
</dbReference>
<dbReference type="HAMAP" id="MF_00181">
    <property type="entry name" value="Cytosol_peptidase_M17"/>
    <property type="match status" value="1"/>
</dbReference>
<dbReference type="InterPro" id="IPR000819">
    <property type="entry name" value="Peptidase_M17_C"/>
</dbReference>
<evidence type="ECO:0000256" key="1">
    <source>
        <dbReference type="ARBA" id="ARBA00000135"/>
    </source>
</evidence>
<keyword evidence="4 8" id="KW-0031">Aminopeptidase</keyword>
<dbReference type="OrthoDB" id="9809354at2"/>
<dbReference type="NCBIfam" id="NF002077">
    <property type="entry name" value="PRK00913.2-4"/>
    <property type="match status" value="1"/>
</dbReference>
<feature type="binding site" evidence="8">
    <location>
        <position position="268"/>
    </location>
    <ligand>
        <name>Mn(2+)</name>
        <dbReference type="ChEBI" id="CHEBI:29035"/>
        <label>2</label>
    </ligand>
</feature>
<dbReference type="CDD" id="cd00433">
    <property type="entry name" value="Peptidase_M17"/>
    <property type="match status" value="1"/>
</dbReference>
<evidence type="ECO:0000313" key="10">
    <source>
        <dbReference type="EMBL" id="PKU22564.1"/>
    </source>
</evidence>
<dbReference type="AlphaFoldDB" id="A0A2N3PQ88"/>
<dbReference type="NCBIfam" id="NF002083">
    <property type="entry name" value="PRK00913.3-5"/>
    <property type="match status" value="1"/>
</dbReference>
<comment type="subcellular location">
    <subcellularLocation>
        <location evidence="8">Cytoplasm</location>
    </subcellularLocation>
</comment>
<dbReference type="SUPFAM" id="SSF52949">
    <property type="entry name" value="Macro domain-like"/>
    <property type="match status" value="1"/>
</dbReference>
<dbReference type="Gene3D" id="3.40.220.10">
    <property type="entry name" value="Leucine Aminopeptidase, subunit E, domain 1"/>
    <property type="match status" value="1"/>
</dbReference>
<dbReference type="Pfam" id="PF02789">
    <property type="entry name" value="Peptidase_M17_N"/>
    <property type="match status" value="1"/>
</dbReference>
<evidence type="ECO:0000256" key="7">
    <source>
        <dbReference type="ARBA" id="ARBA00023211"/>
    </source>
</evidence>
<dbReference type="NCBIfam" id="NF002073">
    <property type="entry name" value="PRK00913.1-2"/>
    <property type="match status" value="1"/>
</dbReference>
<comment type="caution">
    <text evidence="10">The sequence shown here is derived from an EMBL/GenBank/DDBJ whole genome shotgun (WGS) entry which is preliminary data.</text>
</comment>
<feature type="domain" description="Cytosol aminopeptidase" evidence="9">
    <location>
        <begin position="343"/>
        <end position="350"/>
    </location>
</feature>
<reference evidence="11" key="1">
    <citation type="submission" date="2017-12" db="EMBL/GenBank/DDBJ databases">
        <title>Draft genome sequence of Telmatospirillum siberiense 26-4b1T, an acidotolerant peatland alphaproteobacterium potentially involved in sulfur cycling.</title>
        <authorList>
            <person name="Hausmann B."/>
            <person name="Pjevac P."/>
            <person name="Schreck K."/>
            <person name="Herbold C.W."/>
            <person name="Daims H."/>
            <person name="Wagner M."/>
            <person name="Pester M."/>
            <person name="Loy A."/>
        </authorList>
    </citation>
    <scope>NUCLEOTIDE SEQUENCE [LARGE SCALE GENOMIC DNA]</scope>
    <source>
        <strain evidence="11">26-4b1</strain>
    </source>
</reference>
<feature type="binding site" evidence="8">
    <location>
        <position position="286"/>
    </location>
    <ligand>
        <name>Mn(2+)</name>
        <dbReference type="ChEBI" id="CHEBI:29035"/>
        <label>2</label>
    </ligand>
</feature>
<accession>A0A2N3PQ88</accession>
<comment type="function">
    <text evidence="8">Presumably involved in the processing and regular turnover of intracellular proteins. Catalyzes the removal of unsubstituted N-terminal amino acids from various peptides.</text>
</comment>
<dbReference type="InterPro" id="IPR011356">
    <property type="entry name" value="Leucine_aapep/pepB"/>
</dbReference>
<protein>
    <recommendedName>
        <fullName evidence="8">Probable cytosol aminopeptidase</fullName>
        <ecNumber evidence="8">3.4.11.1</ecNumber>
    </recommendedName>
    <alternativeName>
        <fullName evidence="8">Leucine aminopeptidase</fullName>
        <shortName evidence="8">LAP</shortName>
        <ecNumber evidence="8">3.4.11.10</ecNumber>
    </alternativeName>
    <alternativeName>
        <fullName evidence="8">Leucyl aminopeptidase</fullName>
    </alternativeName>
</protein>
<dbReference type="PRINTS" id="PR00481">
    <property type="entry name" value="LAMNOPPTDASE"/>
</dbReference>
<dbReference type="SUPFAM" id="SSF53187">
    <property type="entry name" value="Zn-dependent exopeptidases"/>
    <property type="match status" value="1"/>
</dbReference>
<comment type="cofactor">
    <cofactor evidence="8">
        <name>Mn(2+)</name>
        <dbReference type="ChEBI" id="CHEBI:29035"/>
    </cofactor>
    <text evidence="8">Binds 2 manganese ions per subunit.</text>
</comment>
<dbReference type="InterPro" id="IPR023042">
    <property type="entry name" value="Peptidase_M17_leu_NH2_pept"/>
</dbReference>
<name>A0A2N3PQ88_9PROT</name>
<dbReference type="NCBIfam" id="NF002075">
    <property type="entry name" value="PRK00913.2-2"/>
    <property type="match status" value="1"/>
</dbReference>
<feature type="binding site" evidence="8">
    <location>
        <position position="345"/>
    </location>
    <ligand>
        <name>Mn(2+)</name>
        <dbReference type="ChEBI" id="CHEBI:29035"/>
        <label>1</label>
    </ligand>
</feature>
<feature type="binding site" evidence="8">
    <location>
        <position position="263"/>
    </location>
    <ligand>
        <name>Mn(2+)</name>
        <dbReference type="ChEBI" id="CHEBI:29035"/>
        <label>2</label>
    </ligand>
</feature>
<dbReference type="RefSeq" id="WP_101252635.1">
    <property type="nucleotide sequence ID" value="NZ_PIUM01000030.1"/>
</dbReference>
<comment type="similarity">
    <text evidence="3 8">Belongs to the peptidase M17 family.</text>
</comment>
<dbReference type="Gene3D" id="3.40.630.10">
    <property type="entry name" value="Zn peptidases"/>
    <property type="match status" value="1"/>
</dbReference>
<feature type="binding site" evidence="8">
    <location>
        <position position="268"/>
    </location>
    <ligand>
        <name>Mn(2+)</name>
        <dbReference type="ChEBI" id="CHEBI:29035"/>
        <label>1</label>
    </ligand>
</feature>
<proteinExistence type="inferred from homology"/>
<evidence type="ECO:0000256" key="6">
    <source>
        <dbReference type="ARBA" id="ARBA00022801"/>
    </source>
</evidence>
<keyword evidence="8" id="KW-0963">Cytoplasm</keyword>
<dbReference type="GO" id="GO:0006508">
    <property type="term" value="P:proteolysis"/>
    <property type="evidence" value="ECO:0007669"/>
    <property type="project" value="UniProtKB-KW"/>
</dbReference>
<feature type="active site" evidence="8">
    <location>
        <position position="275"/>
    </location>
</feature>
<sequence length="498" mass="52680">MKISFAKAALPTEGALVVGILENRELTATARLIDEQTGGLIARAMAGSRFEGKKDQSLLLQAPAGLPAQRLLLLGLGKSQSFDVLAAQAFGGNALAHLQAAGDHIVTLAVDGIEGAPTGAADLAAHAAFGAKLRSYRFDKYRTKEKKEDKPSVKKLVVTLAEPAAAKRLFAPLEGISEGVFLTRDLASEPANVIYPESLATQAKALSDLGVEIEVLGEKQMRKLGMGALLGVGQGSERESQLVVMRWMGAGDDSQAPVAFIGKGVTFDSGGISIKPAGGMEDMKWDMGGSAVVIGLMKALALRKAKVNVVGVVGLVENMPSGTAQRPGDVVTTMSGQTVEVINTDAEGRLVLADALWYTQDRFKPRIMVDLATLTGAIIISLGDHYAGLFANDDDLAAKLLAAGKSSGEPLWRMPLDDPYDKQIKSEIADMKNTGGREGGSITAAMFLKRFVKDTKWAHLDIAGVTWAKKDGPVTPKGATAFGVRLLDRLVAENYEQK</sequence>
<evidence type="ECO:0000256" key="2">
    <source>
        <dbReference type="ARBA" id="ARBA00000967"/>
    </source>
</evidence>
<keyword evidence="8" id="KW-0479">Metal-binding</keyword>
<keyword evidence="6 8" id="KW-0378">Hydrolase</keyword>
<gene>
    <name evidence="8" type="primary">pepA</name>
    <name evidence="10" type="ORF">CWS72_21160</name>
</gene>
<feature type="binding site" evidence="8">
    <location>
        <position position="347"/>
    </location>
    <ligand>
        <name>Mn(2+)</name>
        <dbReference type="ChEBI" id="CHEBI:29035"/>
        <label>1</label>
    </ligand>
</feature>
<dbReference type="Proteomes" id="UP000233293">
    <property type="component" value="Unassembled WGS sequence"/>
</dbReference>
<dbReference type="GO" id="GO:0030145">
    <property type="term" value="F:manganese ion binding"/>
    <property type="evidence" value="ECO:0007669"/>
    <property type="project" value="UniProtKB-UniRule"/>
</dbReference>
<dbReference type="PANTHER" id="PTHR11963">
    <property type="entry name" value="LEUCINE AMINOPEPTIDASE-RELATED"/>
    <property type="match status" value="1"/>
</dbReference>
<dbReference type="NCBIfam" id="NF002074">
    <property type="entry name" value="PRK00913.1-4"/>
    <property type="match status" value="1"/>
</dbReference>
<feature type="binding site" evidence="8">
    <location>
        <position position="347"/>
    </location>
    <ligand>
        <name>Mn(2+)</name>
        <dbReference type="ChEBI" id="CHEBI:29035"/>
        <label>2</label>
    </ligand>
</feature>
<dbReference type="Pfam" id="PF00883">
    <property type="entry name" value="Peptidase_M17"/>
    <property type="match status" value="1"/>
</dbReference>
<evidence type="ECO:0000256" key="3">
    <source>
        <dbReference type="ARBA" id="ARBA00009528"/>
    </source>
</evidence>
<dbReference type="PROSITE" id="PS00631">
    <property type="entry name" value="CYTOSOL_AP"/>
    <property type="match status" value="1"/>
</dbReference>
<dbReference type="EC" id="3.4.11.1" evidence="8"/>
<keyword evidence="7 8" id="KW-0464">Manganese</keyword>
<evidence type="ECO:0000256" key="5">
    <source>
        <dbReference type="ARBA" id="ARBA00022670"/>
    </source>
</evidence>
<dbReference type="PANTHER" id="PTHR11963:SF23">
    <property type="entry name" value="CYTOSOL AMINOPEPTIDASE"/>
    <property type="match status" value="1"/>
</dbReference>
<keyword evidence="11" id="KW-1185">Reference proteome</keyword>
<dbReference type="EC" id="3.4.11.10" evidence="8"/>
<comment type="catalytic activity">
    <reaction evidence="1 8">
        <text>Release of an N-terminal amino acid, Xaa-|-Yaa-, in which Xaa is preferably Leu, but may be other amino acids including Pro although not Arg or Lys, and Yaa may be Pro. Amino acid amides and methyl esters are also readily hydrolyzed, but rates on arylamides are exceedingly low.</text>
        <dbReference type="EC" id="3.4.11.1"/>
    </reaction>
</comment>